<dbReference type="AlphaFoldDB" id="A3PD85"/>
<name>A3PD85_PROM0</name>
<dbReference type="Proteomes" id="UP000001430">
    <property type="component" value="Chromosome"/>
</dbReference>
<dbReference type="eggNOG" id="ENOG50321GM">
    <property type="taxonomic scope" value="Bacteria"/>
</dbReference>
<keyword evidence="2" id="KW-1185">Reference proteome</keyword>
<organism evidence="1 2">
    <name type="scientific">Prochlorococcus marinus (strain MIT 9301)</name>
    <dbReference type="NCBI Taxonomy" id="167546"/>
    <lineage>
        <taxon>Bacteria</taxon>
        <taxon>Bacillati</taxon>
        <taxon>Cyanobacteriota</taxon>
        <taxon>Cyanophyceae</taxon>
        <taxon>Synechococcales</taxon>
        <taxon>Prochlorococcaceae</taxon>
        <taxon>Prochlorococcus</taxon>
    </lineage>
</organism>
<dbReference type="STRING" id="167546.P9301_10871"/>
<accession>A3PD85</accession>
<dbReference type="HOGENOM" id="CLU_180039_0_0_3"/>
<dbReference type="EMBL" id="CP000576">
    <property type="protein sequence ID" value="ABO17710.1"/>
    <property type="molecule type" value="Genomic_DNA"/>
</dbReference>
<proteinExistence type="predicted"/>
<evidence type="ECO:0000313" key="1">
    <source>
        <dbReference type="EMBL" id="ABO17710.1"/>
    </source>
</evidence>
<protein>
    <submittedName>
        <fullName evidence="1">Uncharacterized protein</fullName>
    </submittedName>
</protein>
<reference evidence="1 2" key="1">
    <citation type="journal article" date="2007" name="PLoS Genet.">
        <title>Patterns and implications of gene gain and loss in the evolution of Prochlorococcus.</title>
        <authorList>
            <person name="Kettler G.C."/>
            <person name="Martiny A.C."/>
            <person name="Huang K."/>
            <person name="Zucker J."/>
            <person name="Coleman M.L."/>
            <person name="Rodrigue S."/>
            <person name="Chen F."/>
            <person name="Lapidus A."/>
            <person name="Ferriera S."/>
            <person name="Johnson J."/>
            <person name="Steglich C."/>
            <person name="Church G.M."/>
            <person name="Richardson P."/>
            <person name="Chisholm S.W."/>
        </authorList>
    </citation>
    <scope>NUCLEOTIDE SEQUENCE [LARGE SCALE GENOMIC DNA]</scope>
    <source>
        <strain evidence="1 2">MIT 9301</strain>
    </source>
</reference>
<evidence type="ECO:0000313" key="2">
    <source>
        <dbReference type="Proteomes" id="UP000001430"/>
    </source>
</evidence>
<dbReference type="KEGG" id="pmg:P9301_10871"/>
<sequence>MMKTVQIEFSKYESVNFLWSELIEDYGFDKAKKIVSQAIDLQKMNGTKNNTMPIIFSGTGGLALIPIQMLEKEDFKISCKDNQVLIFNLKRKSFQILNEAN</sequence>
<gene>
    <name evidence="1" type="ordered locus">P9301_10871</name>
</gene>